<dbReference type="SMART" id="SM00897">
    <property type="entry name" value="FIST"/>
    <property type="match status" value="1"/>
</dbReference>
<dbReference type="AlphaFoldDB" id="A0A486XJ77"/>
<sequence>MRIIRHNFSASEAAELNKQLLDLNSDNTANLSIAFGSVAAINALAACGNASGVAANWVATSSCLNAFSDVSPAIENQLSTLQFFDPDGAYGLASRHCSTDTIVQESKMALLEALQKANRPGELPSLIWCSPSPGLEEGLLTGIRELVGDNAPVFGGSCADDDVKGNWCMFDGDRLITTGFIIAVLFSSVPVSYYFSCGYETTGYSATVTAACGRKLISLADQPAASVYNNWRNLTGKTTLPSGTVLAASTFSPLGRLMPQNEMNMVLLSHPAIINDDGSIDLFSEVNVGEQVTFMQGDAELLIERAAGVSDIALRQLANLYDSEPHAAIMIFCAGCMLAIQNDITKVQQGVKQTLGEVPFIGGYTFGEQGRFADTINRHGNLMISAVIFGGINEPG</sequence>
<dbReference type="Pfam" id="PF08495">
    <property type="entry name" value="FIST"/>
    <property type="match status" value="1"/>
</dbReference>
<feature type="domain" description="FIST" evidence="1">
    <location>
        <begin position="28"/>
        <end position="223"/>
    </location>
</feature>
<dbReference type="InterPro" id="IPR019494">
    <property type="entry name" value="FIST_C"/>
</dbReference>
<dbReference type="InterPro" id="IPR013702">
    <property type="entry name" value="FIST_domain_N"/>
</dbReference>
<gene>
    <name evidence="3" type="ORF">BAL341_610</name>
</gene>
<evidence type="ECO:0000313" key="3">
    <source>
        <dbReference type="EMBL" id="VHO02200.1"/>
    </source>
</evidence>
<reference evidence="3" key="1">
    <citation type="submission" date="2019-04" db="EMBL/GenBank/DDBJ databases">
        <authorList>
            <person name="Brambilla D."/>
        </authorList>
    </citation>
    <scope>NUCLEOTIDE SEQUENCE</scope>
    <source>
        <strain evidence="3">BAL1</strain>
    </source>
</reference>
<evidence type="ECO:0000259" key="2">
    <source>
        <dbReference type="SMART" id="SM01204"/>
    </source>
</evidence>
<dbReference type="EMBL" id="CAAJGR010000059">
    <property type="protein sequence ID" value="VHO02200.1"/>
    <property type="molecule type" value="Genomic_DNA"/>
</dbReference>
<accession>A0A486XJ77</accession>
<proteinExistence type="predicted"/>
<feature type="domain" description="FIST C-domain" evidence="2">
    <location>
        <begin position="224"/>
        <end position="372"/>
    </location>
</feature>
<evidence type="ECO:0000259" key="1">
    <source>
        <dbReference type="SMART" id="SM00897"/>
    </source>
</evidence>
<name>A0A486XJ77_9GAMM</name>
<protein>
    <recommendedName>
        <fullName evidence="4">FIST C-domain domain-containing protein</fullName>
    </recommendedName>
</protein>
<dbReference type="Pfam" id="PF10442">
    <property type="entry name" value="FIST_C"/>
    <property type="match status" value="1"/>
</dbReference>
<organism evidence="3">
    <name type="scientific">Rheinheimera sp. BAL341</name>
    <dbReference type="NCBI Taxonomy" id="1708203"/>
    <lineage>
        <taxon>Bacteria</taxon>
        <taxon>Pseudomonadati</taxon>
        <taxon>Pseudomonadota</taxon>
        <taxon>Gammaproteobacteria</taxon>
        <taxon>Chromatiales</taxon>
        <taxon>Chromatiaceae</taxon>
        <taxon>Rheinheimera</taxon>
    </lineage>
</organism>
<evidence type="ECO:0008006" key="4">
    <source>
        <dbReference type="Google" id="ProtNLM"/>
    </source>
</evidence>
<dbReference type="PANTHER" id="PTHR40252">
    <property type="entry name" value="BLR0328 PROTEIN"/>
    <property type="match status" value="1"/>
</dbReference>
<dbReference type="PANTHER" id="PTHR40252:SF2">
    <property type="entry name" value="BLR0328 PROTEIN"/>
    <property type="match status" value="1"/>
</dbReference>
<dbReference type="SMART" id="SM01204">
    <property type="entry name" value="FIST_C"/>
    <property type="match status" value="1"/>
</dbReference>